<proteinExistence type="predicted"/>
<name>A0A2P5B394_PARAD</name>
<evidence type="ECO:0000313" key="2">
    <source>
        <dbReference type="Proteomes" id="UP000237105"/>
    </source>
</evidence>
<sequence length="66" mass="7626">MYFYSLDWDPIIDHQLREHEVRVYDLMLVDLVSQRLGGREWHRDGEAGLGVGAWSLEPGAWSLEPG</sequence>
<evidence type="ECO:0000313" key="1">
    <source>
        <dbReference type="EMBL" id="PON43255.1"/>
    </source>
</evidence>
<protein>
    <submittedName>
        <fullName evidence="1">Uncharacterized protein</fullName>
    </submittedName>
</protein>
<dbReference type="EMBL" id="JXTB01000375">
    <property type="protein sequence ID" value="PON43255.1"/>
    <property type="molecule type" value="Genomic_DNA"/>
</dbReference>
<accession>A0A2P5B394</accession>
<comment type="caution">
    <text evidence="1">The sequence shown here is derived from an EMBL/GenBank/DDBJ whole genome shotgun (WGS) entry which is preliminary data.</text>
</comment>
<organism evidence="1 2">
    <name type="scientific">Parasponia andersonii</name>
    <name type="common">Sponia andersonii</name>
    <dbReference type="NCBI Taxonomy" id="3476"/>
    <lineage>
        <taxon>Eukaryota</taxon>
        <taxon>Viridiplantae</taxon>
        <taxon>Streptophyta</taxon>
        <taxon>Embryophyta</taxon>
        <taxon>Tracheophyta</taxon>
        <taxon>Spermatophyta</taxon>
        <taxon>Magnoliopsida</taxon>
        <taxon>eudicotyledons</taxon>
        <taxon>Gunneridae</taxon>
        <taxon>Pentapetalae</taxon>
        <taxon>rosids</taxon>
        <taxon>fabids</taxon>
        <taxon>Rosales</taxon>
        <taxon>Cannabaceae</taxon>
        <taxon>Parasponia</taxon>
    </lineage>
</organism>
<dbReference type="Proteomes" id="UP000237105">
    <property type="component" value="Unassembled WGS sequence"/>
</dbReference>
<keyword evidence="2" id="KW-1185">Reference proteome</keyword>
<gene>
    <name evidence="1" type="ORF">PanWU01x14_275980</name>
</gene>
<reference evidence="2" key="1">
    <citation type="submission" date="2016-06" db="EMBL/GenBank/DDBJ databases">
        <title>Parallel loss of symbiosis genes in relatives of nitrogen-fixing non-legume Parasponia.</title>
        <authorList>
            <person name="Van Velzen R."/>
            <person name="Holmer R."/>
            <person name="Bu F."/>
            <person name="Rutten L."/>
            <person name="Van Zeijl A."/>
            <person name="Liu W."/>
            <person name="Santuari L."/>
            <person name="Cao Q."/>
            <person name="Sharma T."/>
            <person name="Shen D."/>
            <person name="Roswanjaya Y."/>
            <person name="Wardhani T."/>
            <person name="Kalhor M.S."/>
            <person name="Jansen J."/>
            <person name="Van den Hoogen J."/>
            <person name="Gungor B."/>
            <person name="Hartog M."/>
            <person name="Hontelez J."/>
            <person name="Verver J."/>
            <person name="Yang W.-C."/>
            <person name="Schijlen E."/>
            <person name="Repin R."/>
            <person name="Schilthuizen M."/>
            <person name="Schranz E."/>
            <person name="Heidstra R."/>
            <person name="Miyata K."/>
            <person name="Fedorova E."/>
            <person name="Kohlen W."/>
            <person name="Bisseling T."/>
            <person name="Smit S."/>
            <person name="Geurts R."/>
        </authorList>
    </citation>
    <scope>NUCLEOTIDE SEQUENCE [LARGE SCALE GENOMIC DNA]</scope>
    <source>
        <strain evidence="2">cv. WU1-14</strain>
    </source>
</reference>
<dbReference type="AlphaFoldDB" id="A0A2P5B394"/>